<gene>
    <name evidence="3" type="ORF">E8E13_002457</name>
</gene>
<dbReference type="InterPro" id="IPR032675">
    <property type="entry name" value="LRR_dom_sf"/>
</dbReference>
<evidence type="ECO:0000313" key="3">
    <source>
        <dbReference type="EMBL" id="KAF2994601.1"/>
    </source>
</evidence>
<protein>
    <recommendedName>
        <fullName evidence="2">PH domain-containing protein</fullName>
    </recommendedName>
</protein>
<dbReference type="Proteomes" id="UP000801428">
    <property type="component" value="Unassembled WGS sequence"/>
</dbReference>
<feature type="compositionally biased region" description="Basic and acidic residues" evidence="1">
    <location>
        <begin position="50"/>
        <end position="62"/>
    </location>
</feature>
<dbReference type="Gene3D" id="3.80.10.10">
    <property type="entry name" value="Ribonuclease Inhibitor"/>
    <property type="match status" value="1"/>
</dbReference>
<evidence type="ECO:0000256" key="1">
    <source>
        <dbReference type="SAM" id="MobiDB-lite"/>
    </source>
</evidence>
<dbReference type="PANTHER" id="PTHR24114">
    <property type="entry name" value="LEUCINE RICH REPEAT FAMILY PROTEIN"/>
    <property type="match status" value="1"/>
</dbReference>
<proteinExistence type="predicted"/>
<name>A0A9P4T5F2_CURKU</name>
<feature type="region of interest" description="Disordered" evidence="1">
    <location>
        <begin position="1114"/>
        <end position="1183"/>
    </location>
</feature>
<dbReference type="SMART" id="SM00368">
    <property type="entry name" value="LRR_RI"/>
    <property type="match status" value="4"/>
</dbReference>
<dbReference type="EMBL" id="SWKU01000039">
    <property type="protein sequence ID" value="KAF2994601.1"/>
    <property type="molecule type" value="Genomic_DNA"/>
</dbReference>
<evidence type="ECO:0000259" key="2">
    <source>
        <dbReference type="PROSITE" id="PS50003"/>
    </source>
</evidence>
<feature type="compositionally biased region" description="Polar residues" evidence="1">
    <location>
        <begin position="1167"/>
        <end position="1181"/>
    </location>
</feature>
<feature type="compositionally biased region" description="Polar residues" evidence="1">
    <location>
        <begin position="193"/>
        <end position="207"/>
    </location>
</feature>
<dbReference type="PROSITE" id="PS50003">
    <property type="entry name" value="PH_DOMAIN"/>
    <property type="match status" value="1"/>
</dbReference>
<keyword evidence="4" id="KW-1185">Reference proteome</keyword>
<feature type="region of interest" description="Disordered" evidence="1">
    <location>
        <begin position="43"/>
        <end position="94"/>
    </location>
</feature>
<reference evidence="3" key="1">
    <citation type="submission" date="2019-04" db="EMBL/GenBank/DDBJ databases">
        <title>Sequencing of skin fungus with MAO and IRED activity.</title>
        <authorList>
            <person name="Marsaioli A.J."/>
            <person name="Bonatto J.M.C."/>
            <person name="Reis Junior O."/>
        </authorList>
    </citation>
    <scope>NUCLEOTIDE SEQUENCE</scope>
    <source>
        <strain evidence="3">30M1</strain>
    </source>
</reference>
<dbReference type="InterPro" id="IPR052394">
    <property type="entry name" value="LRR-containing"/>
</dbReference>
<evidence type="ECO:0000313" key="4">
    <source>
        <dbReference type="Proteomes" id="UP000801428"/>
    </source>
</evidence>
<comment type="caution">
    <text evidence="3">The sequence shown here is derived from an EMBL/GenBank/DDBJ whole genome shotgun (WGS) entry which is preliminary data.</text>
</comment>
<dbReference type="SMART" id="SM00233">
    <property type="entry name" value="PH"/>
    <property type="match status" value="1"/>
</dbReference>
<dbReference type="InterPro" id="IPR001849">
    <property type="entry name" value="PH_domain"/>
</dbReference>
<dbReference type="SUPFAM" id="SSF52047">
    <property type="entry name" value="RNI-like"/>
    <property type="match status" value="1"/>
</dbReference>
<dbReference type="Pfam" id="PF25353">
    <property type="entry name" value="PH_2nd_LRR"/>
    <property type="match status" value="1"/>
</dbReference>
<feature type="region of interest" description="Disordered" evidence="1">
    <location>
        <begin position="170"/>
        <end position="213"/>
    </location>
</feature>
<dbReference type="PANTHER" id="PTHR24114:SF2">
    <property type="entry name" value="F-BOX DOMAIN-CONTAINING PROTEIN-RELATED"/>
    <property type="match status" value="1"/>
</dbReference>
<dbReference type="InterPro" id="IPR057334">
    <property type="entry name" value="PH_2nd_LRR"/>
</dbReference>
<feature type="compositionally biased region" description="Polar residues" evidence="1">
    <location>
        <begin position="1131"/>
        <end position="1148"/>
    </location>
</feature>
<feature type="domain" description="PH" evidence="2">
    <location>
        <begin position="131"/>
        <end position="274"/>
    </location>
</feature>
<dbReference type="OrthoDB" id="120976at2759"/>
<sequence>MSKDKRRSIFGGSLSAFTSITPKKDESQPANLLRKKRSRSFLSNLSDVSAHSEKQSIEKQSIDENAATDLLAVPGARPRPQLPNRGTGRRSSSVFGSLRSSKYYDEEPLSATTTHTSLGLDFSIDETHSRHVLHYGEVQTSSSMFRKKKEFLVLTETHLIRFKSQSKASDAFAGVPSPHNSSNRASTYRHSHSPSFGSAQEAQSLASDASGDRDMGTPLRHIVAVFHAPDGGPYFALDVHYLDEETNHASSMTLQFGDPDEMHMWVMAIRSASNSARLDDANPVSAYNSHLAARVVEAERDYVPPHYAIYKVVLREPGKSARASSEDLGKISASVCFLAIGVHKVHLIPLFKSPAQRTSSPALAAPGSQTSHGILALTECILNEVDDTFQLTFRKPLEKSKTFHLASLASYDIAVRLRNVEEALRPEWESRPYNFFVPDLVKNDILRQPQGHVMDQDSLDRTLIGYCIAYGVQPENISYQITYPDEDSPRFELLRPIGLRRDQYTVLELLAVMRALRYNETFAGISFKDVHLDILNGLIDEYGIEHVCMKTKRGTYARMDMGDLSRSSLLVQEIRALALTNRKLRRMDFSGCIKKRPKDFTEAKSSARDSGCGIVEALFPLCKYQTTNVDWIALNGIQLGETDLDYLVAAAVERACHLRALEMSRCGLTDRALSLILDSLRPQENTLEALNLSANPFRLSPTLFDSQIGCFAYLTKLDLSHVARTSGPEPLISVETLNVMRLQELSWSGTSLNAATIDAIAGYLKNTKQSKGLRELKVDHCYITGKDVAYLLQSMTDEPGEARDLHLDVSENYIEKDLRKLTKIIADGYAPAHLTIRLLEFEEEEDFRTMILALAQNSTIRQLDISRASLPSDASEETCQALEKMFSDNKTLEWLDLSGEDSRLETTKLGVGVNRALRGLQYNETLRVLYIRYQKLGVQGASTLADVLKTNRTLQYLYCEMNDIALNGFTDLVNALHRNTTLLYLPTMEESRQMALKRTEDQVKQLRDDASVHTTSKSVSVRSKFASKASKVTSKGTRDRGASIGLSDQDIKAALGLVDESWSRQEYRLQQYLLRNYNIANGIPVSMDVGDEDFERDQRPDTASSLSKILEKVTIDSTPTAEKDLQLGAPTPNSLHGSAESTPGTSPGLQMGKPRQLHPSKLDYFGTSFNVSPDATPNGTPSGEKEIQMQRTLGVNRLSLNYEVTSLEKEIEMSFAQNRDPFTTAPSIKESPPTLGFIQHLHSNSMSTTTPTTTHVLLSLPAELRLAIYTLLPVARIHRKNANFPTLVVTWFPTRILTTCRRVRDEASEITAATVRRYGRARRECSFRAASWYDHMPRIVTTWTPHGPQYGDAICRLVRAALAYSALLDEAGVPCDVDAAAAEHFDDKAEGGSAAARDAIEWAVQAGRQLKNARLPRMIDIAVLVGGVVEWDDIVGSQRLFDRVSVHGEGTVQGGDGFEDGAGLMGERGVDVCFTVTAMWHGFAAVLSMVQLGLGRGSVFSPGMVGLGSEEEWREVWSEKEWR</sequence>
<organism evidence="3 4">
    <name type="scientific">Curvularia kusanoi</name>
    <name type="common">Cochliobolus kusanoi</name>
    <dbReference type="NCBI Taxonomy" id="90978"/>
    <lineage>
        <taxon>Eukaryota</taxon>
        <taxon>Fungi</taxon>
        <taxon>Dikarya</taxon>
        <taxon>Ascomycota</taxon>
        <taxon>Pezizomycotina</taxon>
        <taxon>Dothideomycetes</taxon>
        <taxon>Pleosporomycetidae</taxon>
        <taxon>Pleosporales</taxon>
        <taxon>Pleosporineae</taxon>
        <taxon>Pleosporaceae</taxon>
        <taxon>Curvularia</taxon>
    </lineage>
</organism>
<accession>A0A9P4T5F2</accession>